<feature type="non-terminal residue" evidence="1">
    <location>
        <position position="117"/>
    </location>
</feature>
<dbReference type="Proteomes" id="UP000321461">
    <property type="component" value="Unassembled WGS sequence"/>
</dbReference>
<dbReference type="InterPro" id="IPR012349">
    <property type="entry name" value="Split_barrel_FMN-bd"/>
</dbReference>
<reference evidence="1 2" key="1">
    <citation type="submission" date="2019-08" db="EMBL/GenBank/DDBJ databases">
        <title>Whole genome analysis of cultivated E. coli strains isolated from CD patients and healthy donors.</title>
        <authorList>
            <person name="Siniagina M.N."/>
            <person name="Markelova M.I."/>
            <person name="Laikov A.V."/>
            <person name="Boulygina E.A."/>
            <person name="Khusnutdinova D.R."/>
            <person name="Kharchenko A."/>
            <person name="Grigoryeva T.V."/>
        </authorList>
    </citation>
    <scope>NUCLEOTIDE SEQUENCE [LARGE SCALE GENOMIC DNA]</scope>
    <source>
        <strain evidence="1 2">3_77_5</strain>
    </source>
</reference>
<sequence>METLIAISRWLAKQHVVTWCVQQEGELWCANAFYLFDAQKVAFYILTEEKTRHAQMSGPQAAVAGTVNGQPKTVALIRGVQFKGEIRRLEGEESDLARKAYNRRFPVARMLSAPVWE</sequence>
<gene>
    <name evidence="1" type="ORF">FWK02_36145</name>
</gene>
<dbReference type="InterPro" id="IPR011194">
    <property type="entry name" value="UPF0306"/>
</dbReference>
<dbReference type="PIRSF" id="PIRSF009554">
    <property type="entry name" value="UCP009554"/>
    <property type="match status" value="1"/>
</dbReference>
<dbReference type="Gene3D" id="2.30.110.10">
    <property type="entry name" value="Electron Transport, Fmn-binding Protein, Chain A"/>
    <property type="match status" value="1"/>
</dbReference>
<dbReference type="SUPFAM" id="SSF50475">
    <property type="entry name" value="FMN-binding split barrel"/>
    <property type="match status" value="1"/>
</dbReference>
<organism evidence="1 2">
    <name type="scientific">Escherichia coli</name>
    <dbReference type="NCBI Taxonomy" id="562"/>
    <lineage>
        <taxon>Bacteria</taxon>
        <taxon>Pseudomonadati</taxon>
        <taxon>Pseudomonadota</taxon>
        <taxon>Gammaproteobacteria</taxon>
        <taxon>Enterobacterales</taxon>
        <taxon>Enterobacteriaceae</taxon>
        <taxon>Escherichia</taxon>
    </lineage>
</organism>
<comment type="caution">
    <text evidence="1">The sequence shown here is derived from an EMBL/GenBank/DDBJ whole genome shotgun (WGS) entry which is preliminary data.</text>
</comment>
<evidence type="ECO:0000313" key="2">
    <source>
        <dbReference type="Proteomes" id="UP000321461"/>
    </source>
</evidence>
<protein>
    <submittedName>
        <fullName evidence="1">Uncharacterized protein</fullName>
    </submittedName>
</protein>
<dbReference type="EMBL" id="VSBS01002494">
    <property type="protein sequence ID" value="TXS96883.1"/>
    <property type="molecule type" value="Genomic_DNA"/>
</dbReference>
<proteinExistence type="predicted"/>
<accession>A0A5C9A7C2</accession>
<name>A0A5C9A7C2_ECOLX</name>
<dbReference type="AlphaFoldDB" id="A0A5C9A7C2"/>
<evidence type="ECO:0000313" key="1">
    <source>
        <dbReference type="EMBL" id="TXS96883.1"/>
    </source>
</evidence>
<dbReference type="NCBIfam" id="NF002900">
    <property type="entry name" value="PRK03467.1"/>
    <property type="match status" value="1"/>
</dbReference>